<evidence type="ECO:0008006" key="6">
    <source>
        <dbReference type="Google" id="ProtNLM"/>
    </source>
</evidence>
<feature type="compositionally biased region" description="Low complexity" evidence="2">
    <location>
        <begin position="106"/>
        <end position="117"/>
    </location>
</feature>
<reference evidence="4 5" key="1">
    <citation type="submission" date="2024-04" db="EMBL/GenBank/DDBJ databases">
        <authorList>
            <person name="Abashina T."/>
            <person name="Shaikin A."/>
        </authorList>
    </citation>
    <scope>NUCLEOTIDE SEQUENCE [LARGE SCALE GENOMIC DNA]</scope>
    <source>
        <strain evidence="4 5">AAFK</strain>
    </source>
</reference>
<name>A0ABU9D948_9PROT</name>
<evidence type="ECO:0000256" key="2">
    <source>
        <dbReference type="SAM" id="MobiDB-lite"/>
    </source>
</evidence>
<accession>A0ABU9D948</accession>
<feature type="signal peptide" evidence="3">
    <location>
        <begin position="1"/>
        <end position="21"/>
    </location>
</feature>
<evidence type="ECO:0000256" key="3">
    <source>
        <dbReference type="SAM" id="SignalP"/>
    </source>
</evidence>
<dbReference type="SUPFAM" id="SSF56935">
    <property type="entry name" value="Porins"/>
    <property type="match status" value="1"/>
</dbReference>
<dbReference type="InterPro" id="IPR023614">
    <property type="entry name" value="Porin_dom_sf"/>
</dbReference>
<dbReference type="Proteomes" id="UP001446205">
    <property type="component" value="Unassembled WGS sequence"/>
</dbReference>
<organism evidence="4 5">
    <name type="scientific">Thermithiobacillus plumbiphilus</name>
    <dbReference type="NCBI Taxonomy" id="1729899"/>
    <lineage>
        <taxon>Bacteria</taxon>
        <taxon>Pseudomonadati</taxon>
        <taxon>Pseudomonadota</taxon>
        <taxon>Acidithiobacillia</taxon>
        <taxon>Acidithiobacillales</taxon>
        <taxon>Thermithiobacillaceae</taxon>
        <taxon>Thermithiobacillus</taxon>
    </lineage>
</organism>
<keyword evidence="3" id="KW-0732">Signal</keyword>
<dbReference type="Gene3D" id="2.40.160.10">
    <property type="entry name" value="Porin"/>
    <property type="match status" value="1"/>
</dbReference>
<feature type="chain" id="PRO_5045845582" description="Zinc-regulated TonB-dependent outer membrane receptor" evidence="3">
    <location>
        <begin position="22"/>
        <end position="512"/>
    </location>
</feature>
<gene>
    <name evidence="4" type="ORF">WOB96_09760</name>
</gene>
<feature type="region of interest" description="Disordered" evidence="2">
    <location>
        <begin position="54"/>
        <end position="117"/>
    </location>
</feature>
<dbReference type="EMBL" id="JBBPCO010000009">
    <property type="protein sequence ID" value="MEK8090051.1"/>
    <property type="molecule type" value="Genomic_DNA"/>
</dbReference>
<sequence>MQFKLLAGAAALSLHTPLLLADDSASLQKLIEQVQKLEARSARQEAEINRLRTELSARPASAPQTQQEPVSSPQTGSFDQSTQTPASIPAADPATVSQSATGPLDAPGLQPLNLPGLGQTGTTTAATAFNPALSVILDGVYYHDDRQGGVSDRLAESLGFGAGTSEGHAHGGELKQGFNLRETELAFSASVDPYLDALAILAVGEEGLEVEEAYGRTRSLPWGLQLKFGRFFSDIGYMNRQHPHQWDFVDQALPYQLLFGGSLRETGLQLSWLPAWPFYARFGVEALQGENNGVASYLGPDEDHPAFSDKAGPRLFTAFAKFSPDLGYSHALQAGVFGGRALKHQEFQPGATDDEALDGDSWFAGTDWVYKYDDPRAFGQGDITLQGEYIYRRKDLRVVDSTDLARLGLGHEAAQDGLYVQGVYGFAPRWTTGLRFDTAGLINQVNETGPGEQSLASIQRYTANLTWNPTEFSRLRLQYNIGRLPLDGSKESFNQVYLQYQFSLGAHGAHAF</sequence>
<comment type="caution">
    <text evidence="4">The sequence shown here is derived from an EMBL/GenBank/DDBJ whole genome shotgun (WGS) entry which is preliminary data.</text>
</comment>
<proteinExistence type="predicted"/>
<feature type="compositionally biased region" description="Polar residues" evidence="2">
    <location>
        <begin position="62"/>
        <end position="86"/>
    </location>
</feature>
<evidence type="ECO:0000313" key="5">
    <source>
        <dbReference type="Proteomes" id="UP001446205"/>
    </source>
</evidence>
<dbReference type="RefSeq" id="WP_341371108.1">
    <property type="nucleotide sequence ID" value="NZ_JBBPCO010000009.1"/>
</dbReference>
<keyword evidence="1" id="KW-0175">Coiled coil</keyword>
<evidence type="ECO:0000313" key="4">
    <source>
        <dbReference type="EMBL" id="MEK8090051.1"/>
    </source>
</evidence>
<keyword evidence="5" id="KW-1185">Reference proteome</keyword>
<evidence type="ECO:0000256" key="1">
    <source>
        <dbReference type="SAM" id="Coils"/>
    </source>
</evidence>
<protein>
    <recommendedName>
        <fullName evidence="6">Zinc-regulated TonB-dependent outer membrane receptor</fullName>
    </recommendedName>
</protein>
<feature type="coiled-coil region" evidence="1">
    <location>
        <begin position="20"/>
        <end position="54"/>
    </location>
</feature>